<dbReference type="InterPro" id="IPR000281">
    <property type="entry name" value="HTH_RpiR"/>
</dbReference>
<dbReference type="InterPro" id="IPR036388">
    <property type="entry name" value="WH-like_DNA-bd_sf"/>
</dbReference>
<dbReference type="Pfam" id="PF01380">
    <property type="entry name" value="SIS"/>
    <property type="match status" value="1"/>
</dbReference>
<dbReference type="Proteomes" id="UP000290567">
    <property type="component" value="Unassembled WGS sequence"/>
</dbReference>
<comment type="caution">
    <text evidence="6">The sequence shown here is derived from an EMBL/GenBank/DDBJ whole genome shotgun (WGS) entry which is preliminary data.</text>
</comment>
<keyword evidence="3" id="KW-0804">Transcription</keyword>
<dbReference type="Pfam" id="PF01418">
    <property type="entry name" value="HTH_6"/>
    <property type="match status" value="1"/>
</dbReference>
<dbReference type="InterPro" id="IPR046348">
    <property type="entry name" value="SIS_dom_sf"/>
</dbReference>
<dbReference type="PROSITE" id="PS51464">
    <property type="entry name" value="SIS"/>
    <property type="match status" value="1"/>
</dbReference>
<protein>
    <submittedName>
        <fullName evidence="6">RpiR family transcriptional regulator</fullName>
    </submittedName>
</protein>
<dbReference type="SUPFAM" id="SSF53697">
    <property type="entry name" value="SIS domain"/>
    <property type="match status" value="1"/>
</dbReference>
<dbReference type="InterPro" id="IPR035472">
    <property type="entry name" value="RpiR-like_SIS"/>
</dbReference>
<dbReference type="RefSeq" id="WP_146623477.1">
    <property type="nucleotide sequence ID" value="NZ_BJCC01000027.1"/>
</dbReference>
<name>A0A4P5PEK1_9ENTE</name>
<dbReference type="InterPro" id="IPR047640">
    <property type="entry name" value="RpiR-like"/>
</dbReference>
<dbReference type="EMBL" id="BJCC01000027">
    <property type="protein sequence ID" value="GCF95074.1"/>
    <property type="molecule type" value="Genomic_DNA"/>
</dbReference>
<evidence type="ECO:0000256" key="3">
    <source>
        <dbReference type="ARBA" id="ARBA00023163"/>
    </source>
</evidence>
<dbReference type="AlphaFoldDB" id="A0A4P5PEK1"/>
<gene>
    <name evidence="6" type="ORF">NRIC_29650</name>
</gene>
<dbReference type="PANTHER" id="PTHR30514">
    <property type="entry name" value="GLUCOKINASE"/>
    <property type="match status" value="1"/>
</dbReference>
<proteinExistence type="predicted"/>
<dbReference type="Gene3D" id="1.10.10.10">
    <property type="entry name" value="Winged helix-like DNA-binding domain superfamily/Winged helix DNA-binding domain"/>
    <property type="match status" value="1"/>
</dbReference>
<dbReference type="PROSITE" id="PS51071">
    <property type="entry name" value="HTH_RPIR"/>
    <property type="match status" value="1"/>
</dbReference>
<evidence type="ECO:0000256" key="2">
    <source>
        <dbReference type="ARBA" id="ARBA00023125"/>
    </source>
</evidence>
<evidence type="ECO:0000259" key="5">
    <source>
        <dbReference type="PROSITE" id="PS51464"/>
    </source>
</evidence>
<organism evidence="6 7">
    <name type="scientific">Enterococcus florum</name>
    <dbReference type="NCBI Taxonomy" id="2480627"/>
    <lineage>
        <taxon>Bacteria</taxon>
        <taxon>Bacillati</taxon>
        <taxon>Bacillota</taxon>
        <taxon>Bacilli</taxon>
        <taxon>Lactobacillales</taxon>
        <taxon>Enterococcaceae</taxon>
        <taxon>Enterococcus</taxon>
    </lineage>
</organism>
<keyword evidence="2" id="KW-0238">DNA-binding</keyword>
<dbReference type="SUPFAM" id="SSF46689">
    <property type="entry name" value="Homeodomain-like"/>
    <property type="match status" value="1"/>
</dbReference>
<dbReference type="PANTHER" id="PTHR30514:SF10">
    <property type="entry name" value="MURR_RPIR FAMILY TRANSCRIPTIONAL REGULATOR"/>
    <property type="match status" value="1"/>
</dbReference>
<feature type="domain" description="HTH rpiR-type" evidence="4">
    <location>
        <begin position="1"/>
        <end position="77"/>
    </location>
</feature>
<keyword evidence="7" id="KW-1185">Reference proteome</keyword>
<evidence type="ECO:0000313" key="7">
    <source>
        <dbReference type="Proteomes" id="UP000290567"/>
    </source>
</evidence>
<dbReference type="OrthoDB" id="370421at2"/>
<evidence type="ECO:0000313" key="6">
    <source>
        <dbReference type="EMBL" id="GCF95074.1"/>
    </source>
</evidence>
<dbReference type="CDD" id="cd05013">
    <property type="entry name" value="SIS_RpiR"/>
    <property type="match status" value="1"/>
</dbReference>
<sequence length="283" mass="31683">MGVLSHLDSMKHDMSAAEKKIYAYICKNVEKIPSMTAHDIAVASGSSAPTVVRFSKKMGFNTLTEFKISLSAETKQEAEITGYSDVYPSESFEVLKTKLSNNAQFTICETTELFTEAPFAEACDLLDIHEHCFVHGVGASRLAVEDFAHKWTRLGKKVVRETDYNLLLPQLVSNPKKSLLLLISNSGKTPELVALAETAKELNIPVIAITQFGQNRLSKLADVHLQTSRPMETELRSAATNSILAQFVTIDLLYYFDISRNPDYAEIVYRTRVAVDRFRDTYM</sequence>
<evidence type="ECO:0000256" key="1">
    <source>
        <dbReference type="ARBA" id="ARBA00023015"/>
    </source>
</evidence>
<keyword evidence="1" id="KW-0805">Transcription regulation</keyword>
<evidence type="ECO:0000259" key="4">
    <source>
        <dbReference type="PROSITE" id="PS51071"/>
    </source>
</evidence>
<dbReference type="Gene3D" id="3.40.50.10490">
    <property type="entry name" value="Glucose-6-phosphate isomerase like protein, domain 1"/>
    <property type="match status" value="1"/>
</dbReference>
<feature type="domain" description="SIS" evidence="5">
    <location>
        <begin position="122"/>
        <end position="263"/>
    </location>
</feature>
<dbReference type="GO" id="GO:1901135">
    <property type="term" value="P:carbohydrate derivative metabolic process"/>
    <property type="evidence" value="ECO:0007669"/>
    <property type="project" value="InterPro"/>
</dbReference>
<dbReference type="InterPro" id="IPR009057">
    <property type="entry name" value="Homeodomain-like_sf"/>
</dbReference>
<reference evidence="7" key="1">
    <citation type="submission" date="2019-02" db="EMBL/GenBank/DDBJ databases">
        <title>Draft genome sequence of Enterococcus sp. Gos25-1.</title>
        <authorList>
            <person name="Tanaka N."/>
            <person name="Shiwa Y."/>
            <person name="Fujita N."/>
        </authorList>
    </citation>
    <scope>NUCLEOTIDE SEQUENCE [LARGE SCALE GENOMIC DNA]</scope>
    <source>
        <strain evidence="7">Gos25-1</strain>
    </source>
</reference>
<dbReference type="GO" id="GO:0003677">
    <property type="term" value="F:DNA binding"/>
    <property type="evidence" value="ECO:0007669"/>
    <property type="project" value="UniProtKB-KW"/>
</dbReference>
<dbReference type="InterPro" id="IPR001347">
    <property type="entry name" value="SIS_dom"/>
</dbReference>
<accession>A0A4P5PEK1</accession>
<dbReference type="GO" id="GO:0003700">
    <property type="term" value="F:DNA-binding transcription factor activity"/>
    <property type="evidence" value="ECO:0007669"/>
    <property type="project" value="InterPro"/>
</dbReference>
<dbReference type="GO" id="GO:0097367">
    <property type="term" value="F:carbohydrate derivative binding"/>
    <property type="evidence" value="ECO:0007669"/>
    <property type="project" value="InterPro"/>
</dbReference>